<name>A0A4Q2J1A8_9MICO</name>
<dbReference type="InterPro" id="IPR036188">
    <property type="entry name" value="FAD/NAD-bd_sf"/>
</dbReference>
<keyword evidence="2" id="KW-1185">Reference proteome</keyword>
<evidence type="ECO:0000313" key="2">
    <source>
        <dbReference type="Proteomes" id="UP000292881"/>
    </source>
</evidence>
<dbReference type="SUPFAM" id="SSF51905">
    <property type="entry name" value="FAD/NAD(P)-binding domain"/>
    <property type="match status" value="1"/>
</dbReference>
<gene>
    <name evidence="1" type="ORF">ESO86_18260</name>
</gene>
<dbReference type="EMBL" id="SDPL01000785">
    <property type="protein sequence ID" value="RXZ37745.1"/>
    <property type="molecule type" value="Genomic_DNA"/>
</dbReference>
<dbReference type="PANTHER" id="PTHR42841">
    <property type="entry name" value="AMINE OXIDASE"/>
    <property type="match status" value="1"/>
</dbReference>
<sequence>MLNPAYPAVRRWVDVDALDLRRFPVGVAVRRATGADAAVLAHPLRHPGSLAATLRSGLLAPRDLAAVVRWLAPVIVRPRSVIAGPDRPLAEAWDRLGLRGPLRTEVLEPFLAGVLADDRGDTSDAFVRLLMRMFALGGPGLPAAGIGALPAQLAAAARVAGAEVRTGAVVERIGPR</sequence>
<comment type="caution">
    <text evidence="1">The sequence shown here is derived from an EMBL/GenBank/DDBJ whole genome shotgun (WGS) entry which is preliminary data.</text>
</comment>
<organism evidence="1 2">
    <name type="scientific">Agromyces binzhouensis</name>
    <dbReference type="NCBI Taxonomy" id="1817495"/>
    <lineage>
        <taxon>Bacteria</taxon>
        <taxon>Bacillati</taxon>
        <taxon>Actinomycetota</taxon>
        <taxon>Actinomycetes</taxon>
        <taxon>Micrococcales</taxon>
        <taxon>Microbacteriaceae</taxon>
        <taxon>Agromyces</taxon>
    </lineage>
</organism>
<proteinExistence type="predicted"/>
<protein>
    <submittedName>
        <fullName evidence="1">Phytoene dehydrogenase</fullName>
    </submittedName>
</protein>
<accession>A0A4Q2J1A8</accession>
<evidence type="ECO:0000313" key="1">
    <source>
        <dbReference type="EMBL" id="RXZ37745.1"/>
    </source>
</evidence>
<dbReference type="AlphaFoldDB" id="A0A4Q2J1A8"/>
<reference evidence="1 2" key="1">
    <citation type="submission" date="2019-01" db="EMBL/GenBank/DDBJ databases">
        <authorList>
            <person name="Li J."/>
        </authorList>
    </citation>
    <scope>NUCLEOTIDE SEQUENCE [LARGE SCALE GENOMIC DNA]</scope>
    <source>
        <strain evidence="1 2">CGMCC 4.7180</strain>
    </source>
</reference>
<dbReference type="Proteomes" id="UP000292881">
    <property type="component" value="Unassembled WGS sequence"/>
</dbReference>
<feature type="non-terminal residue" evidence="1">
    <location>
        <position position="176"/>
    </location>
</feature>